<feature type="domain" description="N-acetyltransferase" evidence="5">
    <location>
        <begin position="3"/>
        <end position="149"/>
    </location>
</feature>
<accession>A0ABN2PU86</accession>
<evidence type="ECO:0000256" key="2">
    <source>
        <dbReference type="ARBA" id="ARBA00022679"/>
    </source>
</evidence>
<evidence type="ECO:0000259" key="5">
    <source>
        <dbReference type="PROSITE" id="PS51186"/>
    </source>
</evidence>
<sequence length="414" mass="45262">MALDLRTIGPDDIAAWHHAVNTGFTMPPTLTDEQVAKRREHLDYSRARGVFDGGGRCVAALRSVDQRLTHVGGASLASNAITNVAVLPTHRRRGLMTRMMAEDLAAAKERGDAVATLIAAEYRIYGRFGFGPATTTTAFRVDVLRSGRDPHRAGPEDGGEVSFADAAEVRKLGPELHERFRAGQPGAVDRSELWWRLATGEVVLGPAPWPEPFFVVYRDARGVPQGMLTYTSDSRWEGWRSEQTATVRDLFATTPAAERALWHFLLSVDWIMRIEAEERAPDDLLPDLLPDRRAAAVRSQNDFLWMRPLDVPLVLGSRSYAAEGELVLDVRDPMGLAGGRFALRASPEGADCSPTTRAADLSMEIGTLGSLCLGDVTAARLAALGRVDEERAGAVARADALLRTGRRPWCPDIF</sequence>
<feature type="active site" description="Proton acceptor; via carboxylate" evidence="4">
    <location>
        <position position="414"/>
    </location>
</feature>
<comment type="caution">
    <text evidence="6">The sequence shown here is derived from an EMBL/GenBank/DDBJ whole genome shotgun (WGS) entry which is preliminary data.</text>
</comment>
<feature type="binding site" evidence="4">
    <location>
        <begin position="84"/>
        <end position="86"/>
    </location>
    <ligand>
        <name>acetyl-CoA</name>
        <dbReference type="ChEBI" id="CHEBI:57288"/>
    </ligand>
</feature>
<dbReference type="InterPro" id="IPR000182">
    <property type="entry name" value="GNAT_dom"/>
</dbReference>
<evidence type="ECO:0000256" key="3">
    <source>
        <dbReference type="ARBA" id="ARBA00023315"/>
    </source>
</evidence>
<dbReference type="RefSeq" id="WP_344265937.1">
    <property type="nucleotide sequence ID" value="NZ_BAAAMJ010000070.1"/>
</dbReference>
<organism evidence="6 7">
    <name type="scientific">Streptomyces sodiiphilus</name>
    <dbReference type="NCBI Taxonomy" id="226217"/>
    <lineage>
        <taxon>Bacteria</taxon>
        <taxon>Bacillati</taxon>
        <taxon>Actinomycetota</taxon>
        <taxon>Actinomycetes</taxon>
        <taxon>Kitasatosporales</taxon>
        <taxon>Streptomycetaceae</taxon>
        <taxon>Streptomyces</taxon>
    </lineage>
</organism>
<reference evidence="6 7" key="1">
    <citation type="journal article" date="2019" name="Int. J. Syst. Evol. Microbiol.">
        <title>The Global Catalogue of Microorganisms (GCM) 10K type strain sequencing project: providing services to taxonomists for standard genome sequencing and annotation.</title>
        <authorList>
            <consortium name="The Broad Institute Genomics Platform"/>
            <consortium name="The Broad Institute Genome Sequencing Center for Infectious Disease"/>
            <person name="Wu L."/>
            <person name="Ma J."/>
        </authorList>
    </citation>
    <scope>NUCLEOTIDE SEQUENCE [LARGE SCALE GENOMIC DNA]</scope>
    <source>
        <strain evidence="6 7">JCM 13581</strain>
    </source>
</reference>
<dbReference type="Gene3D" id="3.30.1050.10">
    <property type="entry name" value="SCP2 sterol-binding domain"/>
    <property type="match status" value="1"/>
</dbReference>
<dbReference type="PROSITE" id="PS51186">
    <property type="entry name" value="GNAT"/>
    <property type="match status" value="1"/>
</dbReference>
<dbReference type="InterPro" id="IPR036527">
    <property type="entry name" value="SCP2_sterol-bd_dom_sf"/>
</dbReference>
<dbReference type="InterPro" id="IPR041380">
    <property type="entry name" value="Acetyltransf_17"/>
</dbReference>
<dbReference type="Gene3D" id="3.40.630.30">
    <property type="match status" value="2"/>
</dbReference>
<dbReference type="InterPro" id="IPR025559">
    <property type="entry name" value="Eis_dom"/>
</dbReference>
<comment type="similarity">
    <text evidence="1 4">Belongs to the acetyltransferase Eis family.</text>
</comment>
<dbReference type="SUPFAM" id="SSF55729">
    <property type="entry name" value="Acyl-CoA N-acyltransferases (Nat)"/>
    <property type="match status" value="1"/>
</dbReference>
<protein>
    <submittedName>
        <fullName evidence="6">GNAT family N-acetyltransferase</fullName>
    </submittedName>
</protein>
<dbReference type="Pfam" id="PF13530">
    <property type="entry name" value="SCP2_2"/>
    <property type="match status" value="1"/>
</dbReference>
<dbReference type="Pfam" id="PF17668">
    <property type="entry name" value="Acetyltransf_17"/>
    <property type="match status" value="1"/>
</dbReference>
<dbReference type="InterPro" id="IPR016181">
    <property type="entry name" value="Acyl_CoA_acyltransferase"/>
</dbReference>
<dbReference type="InterPro" id="IPR051554">
    <property type="entry name" value="Acetyltransferase_Eis"/>
</dbReference>
<dbReference type="PANTHER" id="PTHR37817">
    <property type="entry name" value="N-ACETYLTRANSFERASE EIS"/>
    <property type="match status" value="1"/>
</dbReference>
<dbReference type="EMBL" id="BAAAMJ010000070">
    <property type="protein sequence ID" value="GAA1933022.1"/>
    <property type="molecule type" value="Genomic_DNA"/>
</dbReference>
<dbReference type="Proteomes" id="UP001501303">
    <property type="component" value="Unassembled WGS sequence"/>
</dbReference>
<evidence type="ECO:0000313" key="7">
    <source>
        <dbReference type="Proteomes" id="UP001501303"/>
    </source>
</evidence>
<comment type="caution">
    <text evidence="4">Lacks conserved residue(s) required for the propagation of feature annotation.</text>
</comment>
<dbReference type="SUPFAM" id="SSF55718">
    <property type="entry name" value="SCP-like"/>
    <property type="match status" value="1"/>
</dbReference>
<dbReference type="PANTHER" id="PTHR37817:SF1">
    <property type="entry name" value="N-ACETYLTRANSFERASE EIS"/>
    <property type="match status" value="1"/>
</dbReference>
<evidence type="ECO:0000256" key="1">
    <source>
        <dbReference type="ARBA" id="ARBA00009213"/>
    </source>
</evidence>
<evidence type="ECO:0000313" key="6">
    <source>
        <dbReference type="EMBL" id="GAA1933022.1"/>
    </source>
</evidence>
<comment type="subunit">
    <text evidence="4">Homohexamer; trimer of dimers.</text>
</comment>
<dbReference type="Pfam" id="PF13527">
    <property type="entry name" value="Acetyltransf_9"/>
    <property type="match status" value="1"/>
</dbReference>
<gene>
    <name evidence="6" type="ORF">GCM10009716_45310</name>
</gene>
<dbReference type="NCBIfam" id="NF002367">
    <property type="entry name" value="PRK01346.1-4"/>
    <property type="match status" value="1"/>
</dbReference>
<feature type="binding site" evidence="4">
    <location>
        <begin position="92"/>
        <end position="97"/>
    </location>
    <ligand>
        <name>acetyl-CoA</name>
        <dbReference type="ChEBI" id="CHEBI:57288"/>
    </ligand>
</feature>
<keyword evidence="3 4" id="KW-0012">Acyltransferase</keyword>
<evidence type="ECO:0000256" key="4">
    <source>
        <dbReference type="HAMAP-Rule" id="MF_01812"/>
    </source>
</evidence>
<dbReference type="HAMAP" id="MF_01812">
    <property type="entry name" value="Eis"/>
    <property type="match status" value="1"/>
</dbReference>
<feature type="active site" description="Proton donor" evidence="4">
    <location>
        <position position="125"/>
    </location>
</feature>
<name>A0ABN2PU86_9ACTN</name>
<dbReference type="CDD" id="cd04301">
    <property type="entry name" value="NAT_SF"/>
    <property type="match status" value="1"/>
</dbReference>
<keyword evidence="2 4" id="KW-0808">Transferase</keyword>
<proteinExistence type="inferred from homology"/>
<keyword evidence="7" id="KW-1185">Reference proteome</keyword>
<dbReference type="InterPro" id="IPR022902">
    <property type="entry name" value="NAcTrfase_Eis"/>
</dbReference>